<feature type="transmembrane region" description="Helical" evidence="6">
    <location>
        <begin position="262"/>
        <end position="282"/>
    </location>
</feature>
<sequence length="358" mass="37493">MVYLLLVAVGMISTGFNWVSGGREGAERLFAFATNPFMGLLMGTMATALVQSSSTVTSVIVGLVAGGLPVSTAIPMVMGANIGTTITNTIVSLGHIRDKQEFKRAFSAATIHDFFNLLAVLLFLPLEMATGFLEKISDELSLLFVGSGSMDTGGLNFIKPATKFAVKGVKGLLESIPEPFGGILMILLGIGAIFVSILYMGKLLRKVMVGRAKGILHAAIGRGPIAGIASGAVVTVFVQSSSTTTSLAVPLVGSGLFGLREIYPFTLGANIGTTITALLAATAATGDAHLALEIAMVHLMYNTLGVLFIYGIPFLRQLPLMGAEMLAGQAAERKSVAFAYVVTVFFLLPGMCMWITSI</sequence>
<feature type="transmembrane region" description="Helical" evidence="6">
    <location>
        <begin position="294"/>
        <end position="315"/>
    </location>
</feature>
<dbReference type="GO" id="GO:0044341">
    <property type="term" value="P:sodium-dependent phosphate transport"/>
    <property type="evidence" value="ECO:0007669"/>
    <property type="project" value="InterPro"/>
</dbReference>
<name>A0A8A4TJQ0_SULCO</name>
<dbReference type="InterPro" id="IPR003841">
    <property type="entry name" value="Na/Pi_transpt"/>
</dbReference>
<dbReference type="KEGG" id="scor:J3U87_26135"/>
<feature type="transmembrane region" description="Helical" evidence="6">
    <location>
        <begin position="180"/>
        <end position="199"/>
    </location>
</feature>
<protein>
    <submittedName>
        <fullName evidence="7">Na/Pi cotransporter family protein</fullName>
    </submittedName>
</protein>
<feature type="transmembrane region" description="Helical" evidence="6">
    <location>
        <begin position="335"/>
        <end position="356"/>
    </location>
</feature>
<evidence type="ECO:0000256" key="4">
    <source>
        <dbReference type="ARBA" id="ARBA00022989"/>
    </source>
</evidence>
<dbReference type="Proteomes" id="UP000663929">
    <property type="component" value="Chromosome"/>
</dbReference>
<reference evidence="7" key="1">
    <citation type="submission" date="2021-03" db="EMBL/GenBank/DDBJ databases">
        <title>Acanthopleuribacteraceae sp. M133.</title>
        <authorList>
            <person name="Wang G."/>
        </authorList>
    </citation>
    <scope>NUCLEOTIDE SEQUENCE</scope>
    <source>
        <strain evidence="7">M133</strain>
    </source>
</reference>
<dbReference type="NCBIfam" id="NF037997">
    <property type="entry name" value="Na_Pi_symport"/>
    <property type="match status" value="2"/>
</dbReference>
<keyword evidence="8" id="KW-1185">Reference proteome</keyword>
<keyword evidence="2" id="KW-1003">Cell membrane</keyword>
<keyword evidence="5 6" id="KW-0472">Membrane</keyword>
<evidence type="ECO:0000256" key="1">
    <source>
        <dbReference type="ARBA" id="ARBA00004651"/>
    </source>
</evidence>
<organism evidence="7 8">
    <name type="scientific">Sulfidibacter corallicola</name>
    <dbReference type="NCBI Taxonomy" id="2818388"/>
    <lineage>
        <taxon>Bacteria</taxon>
        <taxon>Pseudomonadati</taxon>
        <taxon>Acidobacteriota</taxon>
        <taxon>Holophagae</taxon>
        <taxon>Acanthopleuribacterales</taxon>
        <taxon>Acanthopleuribacteraceae</taxon>
        <taxon>Sulfidibacter</taxon>
    </lineage>
</organism>
<dbReference type="PANTHER" id="PTHR10010:SF46">
    <property type="entry name" value="SODIUM-DEPENDENT PHOSPHATE TRANSPORT PROTEIN 2B"/>
    <property type="match status" value="1"/>
</dbReference>
<evidence type="ECO:0000256" key="6">
    <source>
        <dbReference type="SAM" id="Phobius"/>
    </source>
</evidence>
<evidence type="ECO:0000256" key="3">
    <source>
        <dbReference type="ARBA" id="ARBA00022692"/>
    </source>
</evidence>
<dbReference type="PANTHER" id="PTHR10010">
    <property type="entry name" value="SOLUTE CARRIER FAMILY 34 SODIUM PHOSPHATE , MEMBER 2-RELATED"/>
    <property type="match status" value="1"/>
</dbReference>
<dbReference type="GO" id="GO:0005436">
    <property type="term" value="F:sodium:phosphate symporter activity"/>
    <property type="evidence" value="ECO:0007669"/>
    <property type="project" value="InterPro"/>
</dbReference>
<gene>
    <name evidence="7" type="ORF">J3U87_26135</name>
</gene>
<evidence type="ECO:0000256" key="2">
    <source>
        <dbReference type="ARBA" id="ARBA00022475"/>
    </source>
</evidence>
<evidence type="ECO:0000256" key="5">
    <source>
        <dbReference type="ARBA" id="ARBA00023136"/>
    </source>
</evidence>
<proteinExistence type="predicted"/>
<dbReference type="Pfam" id="PF02690">
    <property type="entry name" value="Na_Pi_cotrans"/>
    <property type="match status" value="2"/>
</dbReference>
<dbReference type="EMBL" id="CP071793">
    <property type="protein sequence ID" value="QTD49081.1"/>
    <property type="molecule type" value="Genomic_DNA"/>
</dbReference>
<keyword evidence="4 6" id="KW-1133">Transmembrane helix</keyword>
<comment type="subcellular location">
    <subcellularLocation>
        <location evidence="1">Cell membrane</location>
        <topology evidence="1">Multi-pass membrane protein</topology>
    </subcellularLocation>
</comment>
<evidence type="ECO:0000313" key="7">
    <source>
        <dbReference type="EMBL" id="QTD49081.1"/>
    </source>
</evidence>
<accession>A0A8A4TJQ0</accession>
<keyword evidence="3 6" id="KW-0812">Transmembrane</keyword>
<dbReference type="AlphaFoldDB" id="A0A8A4TJQ0"/>
<evidence type="ECO:0000313" key="8">
    <source>
        <dbReference type="Proteomes" id="UP000663929"/>
    </source>
</evidence>
<dbReference type="GO" id="GO:0005886">
    <property type="term" value="C:plasma membrane"/>
    <property type="evidence" value="ECO:0007669"/>
    <property type="project" value="UniProtKB-SubCell"/>
</dbReference>